<gene>
    <name evidence="1" type="ORF">VIN30_05950</name>
</gene>
<keyword evidence="2" id="KW-1185">Reference proteome</keyword>
<dbReference type="InterPro" id="IPR050484">
    <property type="entry name" value="Transf_Hexapept/Carb_Anhydrase"/>
</dbReference>
<protein>
    <submittedName>
        <fullName evidence="1">Gamma carbonic anhydrase family protein</fullName>
    </submittedName>
</protein>
<organism evidence="1 2">
    <name type="scientific">Adlercreutzia wanghongyangiae</name>
    <dbReference type="NCBI Taxonomy" id="3111451"/>
    <lineage>
        <taxon>Bacteria</taxon>
        <taxon>Bacillati</taxon>
        <taxon>Actinomycetota</taxon>
        <taxon>Coriobacteriia</taxon>
        <taxon>Eggerthellales</taxon>
        <taxon>Eggerthellaceae</taxon>
        <taxon>Adlercreutzia</taxon>
    </lineage>
</organism>
<dbReference type="PANTHER" id="PTHR13061">
    <property type="entry name" value="DYNACTIN SUBUNIT P25"/>
    <property type="match status" value="1"/>
</dbReference>
<sequence>MTYRNVKLHPASRIAPNATLVGDVEVAENATILFNATLRGDYGSRIYIGEGSNVQENSCLHLDYDQDCIVGRGVTIGHGAVVHGCTLGDNVLVGMGAVVMNGANIGANSLVAAGALVTEGMQVPEGSLVVGVPAKVRRALTDEEIAGNRTAAEGYAAIGADLVAENILYAGADVPCDIRTIALKQD</sequence>
<dbReference type="PANTHER" id="PTHR13061:SF29">
    <property type="entry name" value="GAMMA CARBONIC ANHYDRASE-LIKE 1, MITOCHONDRIAL-RELATED"/>
    <property type="match status" value="1"/>
</dbReference>
<accession>A0ABU6IHY9</accession>
<proteinExistence type="predicted"/>
<comment type="caution">
    <text evidence="1">The sequence shown here is derived from an EMBL/GenBank/DDBJ whole genome shotgun (WGS) entry which is preliminary data.</text>
</comment>
<evidence type="ECO:0000313" key="1">
    <source>
        <dbReference type="EMBL" id="MEC4175986.1"/>
    </source>
</evidence>
<dbReference type="InterPro" id="IPR047324">
    <property type="entry name" value="LbH_gamma_CA-like"/>
</dbReference>
<dbReference type="EMBL" id="JAYMFF010000009">
    <property type="protein sequence ID" value="MEC4175986.1"/>
    <property type="molecule type" value="Genomic_DNA"/>
</dbReference>
<dbReference type="InterPro" id="IPR001451">
    <property type="entry name" value="Hexapep"/>
</dbReference>
<reference evidence="1 2" key="1">
    <citation type="submission" date="2024-01" db="EMBL/GenBank/DDBJ databases">
        <title>novel species in genus Adlercreutzia.</title>
        <authorList>
            <person name="Liu X."/>
        </authorList>
    </citation>
    <scope>NUCLEOTIDE SEQUENCE [LARGE SCALE GENOMIC DNA]</scope>
    <source>
        <strain evidence="1 2">R7</strain>
    </source>
</reference>
<dbReference type="Proteomes" id="UP001349994">
    <property type="component" value="Unassembled WGS sequence"/>
</dbReference>
<dbReference type="RefSeq" id="WP_326426689.1">
    <property type="nucleotide sequence ID" value="NZ_JAYMFF010000009.1"/>
</dbReference>
<evidence type="ECO:0000313" key="2">
    <source>
        <dbReference type="Proteomes" id="UP001349994"/>
    </source>
</evidence>
<dbReference type="Pfam" id="PF00132">
    <property type="entry name" value="Hexapep"/>
    <property type="match status" value="1"/>
</dbReference>
<dbReference type="Gene3D" id="2.160.10.10">
    <property type="entry name" value="Hexapeptide repeat proteins"/>
    <property type="match status" value="1"/>
</dbReference>
<name>A0ABU6IHY9_9ACTN</name>
<dbReference type="InterPro" id="IPR011004">
    <property type="entry name" value="Trimer_LpxA-like_sf"/>
</dbReference>
<dbReference type="SUPFAM" id="SSF51161">
    <property type="entry name" value="Trimeric LpxA-like enzymes"/>
    <property type="match status" value="1"/>
</dbReference>
<dbReference type="CDD" id="cd04645">
    <property type="entry name" value="LbH_gamma_CA_like"/>
    <property type="match status" value="1"/>
</dbReference>